<dbReference type="OrthoDB" id="3021074at2759"/>
<evidence type="ECO:0000313" key="4">
    <source>
        <dbReference type="Proteomes" id="UP000800094"/>
    </source>
</evidence>
<sequence>MPALSALPVLDDLAIRSQAAAGDALQVVCAWPLSGQYGLGSRLLYYVLVAACVFARKREWLRNACLAAALVFPAVAAIHGIVLASIHVNGAVDMDIYGAFQLCSIGILAAPLTVRLSRTYFYDPGRNIIFLWTLLILAGLLGLTVEFYRATPTDCGYDDAGQPIARNPKQFPYGKATCGMVCSPDQGPQSPMRQGPSNDIGVIPIPSKLTFNTGMLLAAACCIPAILSLMFTWDKILEINWKMRHRDAAEDQRMDELIEGTNGATVQKMKDVNSMVRFLLGVIEIPLFGGAVLAILCIGEINFFSAQVMYQTEEIASIGQWAPIAGTSLAAIGSLYVLLTKGVDVENAAVATNGFVSHCNCSHHIQRHPTLTIQSDGDYSPREYSPSHRSFHGNTSDTNPRLSNESRHTASQSMTEQARPSTPADPGGRRRVAEILRAAGDYLGSAADDRYDTSAYNHSRAREFPEIPGEERRNPELSEIRRQYSQRREAVLREEHSRAGSSAASISSHSGIEGGSSPPLDSSPFPESTRGRPQARRDTLEVPSPAYHRT</sequence>
<accession>A0A6A6ID53</accession>
<protein>
    <submittedName>
        <fullName evidence="3">Uncharacterized protein</fullName>
    </submittedName>
</protein>
<keyword evidence="2" id="KW-0812">Transmembrane</keyword>
<dbReference type="Proteomes" id="UP000800094">
    <property type="component" value="Unassembled WGS sequence"/>
</dbReference>
<dbReference type="AlphaFoldDB" id="A0A6A6ID53"/>
<name>A0A6A6ID53_9PLEO</name>
<evidence type="ECO:0000256" key="1">
    <source>
        <dbReference type="SAM" id="MobiDB-lite"/>
    </source>
</evidence>
<feature type="transmembrane region" description="Helical" evidence="2">
    <location>
        <begin position="96"/>
        <end position="116"/>
    </location>
</feature>
<keyword evidence="4" id="KW-1185">Reference proteome</keyword>
<feature type="transmembrane region" description="Helical" evidence="2">
    <location>
        <begin position="278"/>
        <end position="301"/>
    </location>
</feature>
<feature type="transmembrane region" description="Helical" evidence="2">
    <location>
        <begin position="321"/>
        <end position="339"/>
    </location>
</feature>
<evidence type="ECO:0000313" key="3">
    <source>
        <dbReference type="EMBL" id="KAF2248321.1"/>
    </source>
</evidence>
<feature type="region of interest" description="Disordered" evidence="1">
    <location>
        <begin position="372"/>
        <end position="429"/>
    </location>
</feature>
<feature type="compositionally biased region" description="Low complexity" evidence="1">
    <location>
        <begin position="499"/>
        <end position="517"/>
    </location>
</feature>
<evidence type="ECO:0000256" key="2">
    <source>
        <dbReference type="SAM" id="Phobius"/>
    </source>
</evidence>
<organism evidence="3 4">
    <name type="scientific">Trematosphaeria pertusa</name>
    <dbReference type="NCBI Taxonomy" id="390896"/>
    <lineage>
        <taxon>Eukaryota</taxon>
        <taxon>Fungi</taxon>
        <taxon>Dikarya</taxon>
        <taxon>Ascomycota</taxon>
        <taxon>Pezizomycotina</taxon>
        <taxon>Dothideomycetes</taxon>
        <taxon>Pleosporomycetidae</taxon>
        <taxon>Pleosporales</taxon>
        <taxon>Massarineae</taxon>
        <taxon>Trematosphaeriaceae</taxon>
        <taxon>Trematosphaeria</taxon>
    </lineage>
</organism>
<proteinExistence type="predicted"/>
<feature type="transmembrane region" description="Helical" evidence="2">
    <location>
        <begin position="67"/>
        <end position="90"/>
    </location>
</feature>
<gene>
    <name evidence="3" type="ORF">BU26DRAFT_331408</name>
</gene>
<feature type="transmembrane region" description="Helical" evidence="2">
    <location>
        <begin position="214"/>
        <end position="233"/>
    </location>
</feature>
<keyword evidence="2" id="KW-0472">Membrane</keyword>
<feature type="transmembrane region" description="Helical" evidence="2">
    <location>
        <begin position="37"/>
        <end position="55"/>
    </location>
</feature>
<dbReference type="RefSeq" id="XP_033683325.1">
    <property type="nucleotide sequence ID" value="XM_033822191.1"/>
</dbReference>
<reference evidence="3" key="1">
    <citation type="journal article" date="2020" name="Stud. Mycol.">
        <title>101 Dothideomycetes genomes: a test case for predicting lifestyles and emergence of pathogens.</title>
        <authorList>
            <person name="Haridas S."/>
            <person name="Albert R."/>
            <person name="Binder M."/>
            <person name="Bloem J."/>
            <person name="Labutti K."/>
            <person name="Salamov A."/>
            <person name="Andreopoulos B."/>
            <person name="Baker S."/>
            <person name="Barry K."/>
            <person name="Bills G."/>
            <person name="Bluhm B."/>
            <person name="Cannon C."/>
            <person name="Castanera R."/>
            <person name="Culley D."/>
            <person name="Daum C."/>
            <person name="Ezra D."/>
            <person name="Gonzalez J."/>
            <person name="Henrissat B."/>
            <person name="Kuo A."/>
            <person name="Liang C."/>
            <person name="Lipzen A."/>
            <person name="Lutzoni F."/>
            <person name="Magnuson J."/>
            <person name="Mondo S."/>
            <person name="Nolan M."/>
            <person name="Ohm R."/>
            <person name="Pangilinan J."/>
            <person name="Park H.-J."/>
            <person name="Ramirez L."/>
            <person name="Alfaro M."/>
            <person name="Sun H."/>
            <person name="Tritt A."/>
            <person name="Yoshinaga Y."/>
            <person name="Zwiers L.-H."/>
            <person name="Turgeon B."/>
            <person name="Goodwin S."/>
            <person name="Spatafora J."/>
            <person name="Crous P."/>
            <person name="Grigoriev I."/>
        </authorList>
    </citation>
    <scope>NUCLEOTIDE SEQUENCE</scope>
    <source>
        <strain evidence="3">CBS 122368</strain>
    </source>
</reference>
<feature type="transmembrane region" description="Helical" evidence="2">
    <location>
        <begin position="128"/>
        <end position="148"/>
    </location>
</feature>
<feature type="compositionally biased region" description="Basic and acidic residues" evidence="1">
    <location>
        <begin position="460"/>
        <end position="498"/>
    </location>
</feature>
<dbReference type="EMBL" id="ML987196">
    <property type="protein sequence ID" value="KAF2248321.1"/>
    <property type="molecule type" value="Genomic_DNA"/>
</dbReference>
<dbReference type="GeneID" id="54575521"/>
<keyword evidence="2" id="KW-1133">Transmembrane helix</keyword>
<feature type="compositionally biased region" description="Polar residues" evidence="1">
    <location>
        <begin position="392"/>
        <end position="420"/>
    </location>
</feature>
<feature type="region of interest" description="Disordered" evidence="1">
    <location>
        <begin position="456"/>
        <end position="550"/>
    </location>
</feature>